<gene>
    <name evidence="9" type="ORF">GCM10023210_41820</name>
</gene>
<feature type="domain" description="Histidine kinase" evidence="8">
    <location>
        <begin position="188"/>
        <end position="392"/>
    </location>
</feature>
<sequence length="392" mass="45922">MSLQRLLLRGLDEEMKQQKNWIEQRLHTVSPKNFMSFENNITVVPSNSSKISDLFSDEPIFVKADQEVVMHRVLISNITVNGNNYKIRIQKSMIEDEDLLQNILLLQFVFIFVLIVGLGLINFFISKKIWLPFNDIVEKMKNYRVDSSDTLSFMPSKIVEFKDLRNSISELIHRNEKLYKAQKEFTENASHELQTPIAVFHSNLELLMQTNPISEEQAELIEEIFSSGKKMQRINKTLLLLTKIENNQFPNTEKINVNSTFHNLIRQYKTRQIIKNHEVNKILADEIEITANPILIDILFGNLLSNAFKYTDDNQQINIEISNKSVCVSNETQQNTGRLNEGELFQRFKKQSNDNRSLGLGLEICKKICFLYNYKITYDFKDQKHFFTIYFE</sequence>
<protein>
    <recommendedName>
        <fullName evidence="2">histidine kinase</fullName>
        <ecNumber evidence="2">2.7.13.3</ecNumber>
    </recommendedName>
</protein>
<dbReference type="InterPro" id="IPR036097">
    <property type="entry name" value="HisK_dim/P_sf"/>
</dbReference>
<dbReference type="SUPFAM" id="SSF55874">
    <property type="entry name" value="ATPase domain of HSP90 chaperone/DNA topoisomerase II/histidine kinase"/>
    <property type="match status" value="1"/>
</dbReference>
<comment type="catalytic activity">
    <reaction evidence="1">
        <text>ATP + protein L-histidine = ADP + protein N-phospho-L-histidine.</text>
        <dbReference type="EC" id="2.7.13.3"/>
    </reaction>
</comment>
<evidence type="ECO:0000313" key="9">
    <source>
        <dbReference type="EMBL" id="GAA5101694.1"/>
    </source>
</evidence>
<evidence type="ECO:0000256" key="1">
    <source>
        <dbReference type="ARBA" id="ARBA00000085"/>
    </source>
</evidence>
<evidence type="ECO:0000256" key="2">
    <source>
        <dbReference type="ARBA" id="ARBA00012438"/>
    </source>
</evidence>
<organism evidence="9 10">
    <name type="scientific">Chryseobacterium ginsengisoli</name>
    <dbReference type="NCBI Taxonomy" id="363853"/>
    <lineage>
        <taxon>Bacteria</taxon>
        <taxon>Pseudomonadati</taxon>
        <taxon>Bacteroidota</taxon>
        <taxon>Flavobacteriia</taxon>
        <taxon>Flavobacteriales</taxon>
        <taxon>Weeksellaceae</taxon>
        <taxon>Chryseobacterium group</taxon>
        <taxon>Chryseobacterium</taxon>
    </lineage>
</organism>
<dbReference type="InterPro" id="IPR036890">
    <property type="entry name" value="HATPase_C_sf"/>
</dbReference>
<keyword evidence="6" id="KW-0902">Two-component regulatory system</keyword>
<dbReference type="InterPro" id="IPR003594">
    <property type="entry name" value="HATPase_dom"/>
</dbReference>
<evidence type="ECO:0000256" key="7">
    <source>
        <dbReference type="SAM" id="Phobius"/>
    </source>
</evidence>
<dbReference type="SMART" id="SM00388">
    <property type="entry name" value="HisKA"/>
    <property type="match status" value="1"/>
</dbReference>
<name>A0ABP9N083_9FLAO</name>
<dbReference type="Gene3D" id="3.30.565.10">
    <property type="entry name" value="Histidine kinase-like ATPase, C-terminal domain"/>
    <property type="match status" value="1"/>
</dbReference>
<proteinExistence type="predicted"/>
<accession>A0ABP9N083</accession>
<comment type="caution">
    <text evidence="9">The sequence shown here is derived from an EMBL/GenBank/DDBJ whole genome shotgun (WGS) entry which is preliminary data.</text>
</comment>
<dbReference type="GO" id="GO:0016301">
    <property type="term" value="F:kinase activity"/>
    <property type="evidence" value="ECO:0007669"/>
    <property type="project" value="UniProtKB-KW"/>
</dbReference>
<reference evidence="10" key="1">
    <citation type="journal article" date="2019" name="Int. J. Syst. Evol. Microbiol.">
        <title>The Global Catalogue of Microorganisms (GCM) 10K type strain sequencing project: providing services to taxonomists for standard genome sequencing and annotation.</title>
        <authorList>
            <consortium name="The Broad Institute Genomics Platform"/>
            <consortium name="The Broad Institute Genome Sequencing Center for Infectious Disease"/>
            <person name="Wu L."/>
            <person name="Ma J."/>
        </authorList>
    </citation>
    <scope>NUCLEOTIDE SEQUENCE [LARGE SCALE GENOMIC DNA]</scope>
    <source>
        <strain evidence="10">JCM 18019</strain>
    </source>
</reference>
<dbReference type="Pfam" id="PF02518">
    <property type="entry name" value="HATPase_c"/>
    <property type="match status" value="1"/>
</dbReference>
<dbReference type="EC" id="2.7.13.3" evidence="2"/>
<dbReference type="Proteomes" id="UP001500353">
    <property type="component" value="Unassembled WGS sequence"/>
</dbReference>
<keyword evidence="7" id="KW-0472">Membrane</keyword>
<keyword evidence="5 9" id="KW-0418">Kinase</keyword>
<dbReference type="PANTHER" id="PTHR45453:SF1">
    <property type="entry name" value="PHOSPHATE REGULON SENSOR PROTEIN PHOR"/>
    <property type="match status" value="1"/>
</dbReference>
<dbReference type="InterPro" id="IPR050351">
    <property type="entry name" value="BphY/WalK/GraS-like"/>
</dbReference>
<keyword evidence="4" id="KW-0808">Transferase</keyword>
<dbReference type="CDD" id="cd00082">
    <property type="entry name" value="HisKA"/>
    <property type="match status" value="1"/>
</dbReference>
<dbReference type="EMBL" id="BAABHX010000010">
    <property type="protein sequence ID" value="GAA5101694.1"/>
    <property type="molecule type" value="Genomic_DNA"/>
</dbReference>
<evidence type="ECO:0000256" key="4">
    <source>
        <dbReference type="ARBA" id="ARBA00022679"/>
    </source>
</evidence>
<dbReference type="Pfam" id="PF00512">
    <property type="entry name" value="HisKA"/>
    <property type="match status" value="1"/>
</dbReference>
<evidence type="ECO:0000256" key="6">
    <source>
        <dbReference type="ARBA" id="ARBA00023012"/>
    </source>
</evidence>
<dbReference type="PROSITE" id="PS50109">
    <property type="entry name" value="HIS_KIN"/>
    <property type="match status" value="1"/>
</dbReference>
<dbReference type="InterPro" id="IPR005467">
    <property type="entry name" value="His_kinase_dom"/>
</dbReference>
<evidence type="ECO:0000259" key="8">
    <source>
        <dbReference type="PROSITE" id="PS50109"/>
    </source>
</evidence>
<dbReference type="PANTHER" id="PTHR45453">
    <property type="entry name" value="PHOSPHATE REGULON SENSOR PROTEIN PHOR"/>
    <property type="match status" value="1"/>
</dbReference>
<feature type="transmembrane region" description="Helical" evidence="7">
    <location>
        <begin position="103"/>
        <end position="125"/>
    </location>
</feature>
<evidence type="ECO:0000313" key="10">
    <source>
        <dbReference type="Proteomes" id="UP001500353"/>
    </source>
</evidence>
<evidence type="ECO:0000256" key="3">
    <source>
        <dbReference type="ARBA" id="ARBA00022553"/>
    </source>
</evidence>
<dbReference type="Gene3D" id="1.10.287.130">
    <property type="match status" value="1"/>
</dbReference>
<keyword evidence="3" id="KW-0597">Phosphoprotein</keyword>
<evidence type="ECO:0000256" key="5">
    <source>
        <dbReference type="ARBA" id="ARBA00022777"/>
    </source>
</evidence>
<keyword evidence="7" id="KW-1133">Transmembrane helix</keyword>
<dbReference type="SUPFAM" id="SSF47384">
    <property type="entry name" value="Homodimeric domain of signal transducing histidine kinase"/>
    <property type="match status" value="1"/>
</dbReference>
<keyword evidence="7" id="KW-0812">Transmembrane</keyword>
<keyword evidence="10" id="KW-1185">Reference proteome</keyword>
<dbReference type="InterPro" id="IPR003661">
    <property type="entry name" value="HisK_dim/P_dom"/>
</dbReference>